<dbReference type="AlphaFoldDB" id="A0A366M9D7"/>
<reference evidence="2 3" key="1">
    <citation type="submission" date="2018-06" db="EMBL/GenBank/DDBJ databases">
        <title>Genomic insight into two independent archaeal endosymbiosis events.</title>
        <authorList>
            <person name="Lind A.E."/>
            <person name="Lewis W.H."/>
            <person name="Spang A."/>
            <person name="Guy L."/>
            <person name="Embley M.T."/>
            <person name="Ettema T.J.G."/>
        </authorList>
    </citation>
    <scope>NUCLEOTIDE SEQUENCE [LARGE SCALE GENOMIC DNA]</scope>
    <source>
        <strain evidence="2">NOE</strain>
    </source>
</reference>
<evidence type="ECO:0000259" key="1">
    <source>
        <dbReference type="Pfam" id="PF13619"/>
    </source>
</evidence>
<organism evidence="2 3">
    <name type="scientific">Candidatus Methanobinarius endosymbioticus</name>
    <dbReference type="NCBI Taxonomy" id="2006182"/>
    <lineage>
        <taxon>Archaea</taxon>
        <taxon>Methanobacteriati</taxon>
        <taxon>Methanobacteriota</taxon>
        <taxon>Methanomada group</taxon>
        <taxon>Methanobacteria</taxon>
        <taxon>Methanobacteriales</taxon>
        <taxon>Methanobacteriaceae</taxon>
        <taxon>Candidatus Methanobinarius</taxon>
    </lineage>
</organism>
<feature type="domain" description="KTSC" evidence="1">
    <location>
        <begin position="9"/>
        <end position="64"/>
    </location>
</feature>
<evidence type="ECO:0000313" key="2">
    <source>
        <dbReference type="EMBL" id="RBQ22340.1"/>
    </source>
</evidence>
<dbReference type="InterPro" id="IPR025309">
    <property type="entry name" value="KTSC_dom"/>
</dbReference>
<keyword evidence="3" id="KW-1185">Reference proteome</keyword>
<dbReference type="Proteomes" id="UP000253099">
    <property type="component" value="Unassembled WGS sequence"/>
</dbReference>
<accession>A0A366M9D7</accession>
<dbReference type="EMBL" id="NIZT01000070">
    <property type="protein sequence ID" value="RBQ22340.1"/>
    <property type="molecule type" value="Genomic_DNA"/>
</dbReference>
<name>A0A366M9D7_9EURY</name>
<sequence length="85" mass="10602">MDFSNNIAFQRVYYNHESKTLFVIFRNGHRTKYAHENVPEDVYNDFKASEFSNRYYYQNIKDKYNKKIDFWTDEDHKHLNFPEYD</sequence>
<dbReference type="Pfam" id="PF13619">
    <property type="entry name" value="KTSC"/>
    <property type="match status" value="1"/>
</dbReference>
<comment type="caution">
    <text evidence="2">The sequence shown here is derived from an EMBL/GenBank/DDBJ whole genome shotgun (WGS) entry which is preliminary data.</text>
</comment>
<protein>
    <recommendedName>
        <fullName evidence="1">KTSC domain-containing protein</fullName>
    </recommendedName>
</protein>
<gene>
    <name evidence="2" type="ORF">ALNOE001_20830</name>
</gene>
<proteinExistence type="predicted"/>
<evidence type="ECO:0000313" key="3">
    <source>
        <dbReference type="Proteomes" id="UP000253099"/>
    </source>
</evidence>